<feature type="transmembrane region" description="Helical" evidence="1">
    <location>
        <begin position="9"/>
        <end position="31"/>
    </location>
</feature>
<feature type="transmembrane region" description="Helical" evidence="1">
    <location>
        <begin position="86"/>
        <end position="105"/>
    </location>
</feature>
<keyword evidence="1" id="KW-0812">Transmembrane</keyword>
<gene>
    <name evidence="2" type="ORF">FHS44_004489</name>
</gene>
<reference evidence="2 3" key="1">
    <citation type="submission" date="2020-08" db="EMBL/GenBank/DDBJ databases">
        <title>Genomic Encyclopedia of Type Strains, Phase III (KMG-III): the genomes of soil and plant-associated and newly described type strains.</title>
        <authorList>
            <person name="Whitman W."/>
        </authorList>
    </citation>
    <scope>NUCLEOTIDE SEQUENCE [LARGE SCALE GENOMIC DNA]</scope>
    <source>
        <strain evidence="2 3">CECT 8840</strain>
    </source>
</reference>
<evidence type="ECO:0000313" key="3">
    <source>
        <dbReference type="Proteomes" id="UP000552644"/>
    </source>
</evidence>
<feature type="transmembrane region" description="Helical" evidence="1">
    <location>
        <begin position="43"/>
        <end position="65"/>
    </location>
</feature>
<comment type="caution">
    <text evidence="2">The sequence shown here is derived from an EMBL/GenBank/DDBJ whole genome shotgun (WGS) entry which is preliminary data.</text>
</comment>
<sequence length="142" mass="15541">MSAEEKRAWVMLVVTVVAYATYVLVILGRVGDASLVAVPYVPVLLWTVGSAIVATIVLNVVIAIASPEDADRKDQRDREIYRFGEHVGRSFLVAGGVAALGMAMVRLDHFWIANVIYLAFVLSSILGSATKIIAYRRGFQSW</sequence>
<keyword evidence="1" id="KW-0472">Membrane</keyword>
<keyword evidence="3" id="KW-1185">Reference proteome</keyword>
<dbReference type="Proteomes" id="UP000552644">
    <property type="component" value="Unassembled WGS sequence"/>
</dbReference>
<evidence type="ECO:0000313" key="2">
    <source>
        <dbReference type="EMBL" id="MBB4917381.1"/>
    </source>
</evidence>
<dbReference type="RefSeq" id="WP_184717552.1">
    <property type="nucleotide sequence ID" value="NZ_JACHJP010000004.1"/>
</dbReference>
<dbReference type="EMBL" id="JACHJP010000004">
    <property type="protein sequence ID" value="MBB4917381.1"/>
    <property type="molecule type" value="Genomic_DNA"/>
</dbReference>
<keyword evidence="1" id="KW-1133">Transmembrane helix</keyword>
<evidence type="ECO:0000256" key="1">
    <source>
        <dbReference type="SAM" id="Phobius"/>
    </source>
</evidence>
<name>A0A7W7QQR9_9ACTN</name>
<proteinExistence type="predicted"/>
<dbReference type="AlphaFoldDB" id="A0A7W7QQR9"/>
<protein>
    <recommendedName>
        <fullName evidence="4">DUF2178 domain-containing protein</fullName>
    </recommendedName>
</protein>
<organism evidence="2 3">
    <name type="scientific">Streptosporangium saharense</name>
    <dbReference type="NCBI Taxonomy" id="1706840"/>
    <lineage>
        <taxon>Bacteria</taxon>
        <taxon>Bacillati</taxon>
        <taxon>Actinomycetota</taxon>
        <taxon>Actinomycetes</taxon>
        <taxon>Streptosporangiales</taxon>
        <taxon>Streptosporangiaceae</taxon>
        <taxon>Streptosporangium</taxon>
    </lineage>
</organism>
<accession>A0A7W7QQR9</accession>
<evidence type="ECO:0008006" key="4">
    <source>
        <dbReference type="Google" id="ProtNLM"/>
    </source>
</evidence>
<feature type="transmembrane region" description="Helical" evidence="1">
    <location>
        <begin position="111"/>
        <end position="134"/>
    </location>
</feature>